<organism evidence="1 2">
    <name type="scientific">Candidatus Kerfeldbacteria bacterium RIFCSPHIGHO2_02_FULL_42_14</name>
    <dbReference type="NCBI Taxonomy" id="1798540"/>
    <lineage>
        <taxon>Bacteria</taxon>
        <taxon>Candidatus Kerfeldiibacteriota</taxon>
    </lineage>
</organism>
<protein>
    <recommendedName>
        <fullName evidence="3">Nucleotidyl transferase AbiEii/AbiGii toxin family protein</fullName>
    </recommendedName>
</protein>
<dbReference type="InterPro" id="IPR014942">
    <property type="entry name" value="AbiEii"/>
</dbReference>
<dbReference type="AlphaFoldDB" id="A0A1G2AQ63"/>
<evidence type="ECO:0008006" key="3">
    <source>
        <dbReference type="Google" id="ProtNLM"/>
    </source>
</evidence>
<name>A0A1G2AQ63_9BACT</name>
<dbReference type="Proteomes" id="UP000177165">
    <property type="component" value="Unassembled WGS sequence"/>
</dbReference>
<evidence type="ECO:0000313" key="2">
    <source>
        <dbReference type="Proteomes" id="UP000177165"/>
    </source>
</evidence>
<accession>A0A1G2AQ63</accession>
<reference evidence="1 2" key="1">
    <citation type="journal article" date="2016" name="Nat. Commun.">
        <title>Thousands of microbial genomes shed light on interconnected biogeochemical processes in an aquifer system.</title>
        <authorList>
            <person name="Anantharaman K."/>
            <person name="Brown C.T."/>
            <person name="Hug L.A."/>
            <person name="Sharon I."/>
            <person name="Castelle C.J."/>
            <person name="Probst A.J."/>
            <person name="Thomas B.C."/>
            <person name="Singh A."/>
            <person name="Wilkins M.J."/>
            <person name="Karaoz U."/>
            <person name="Brodie E.L."/>
            <person name="Williams K.H."/>
            <person name="Hubbard S.S."/>
            <person name="Banfield J.F."/>
        </authorList>
    </citation>
    <scope>NUCLEOTIDE SEQUENCE [LARGE SCALE GENOMIC DNA]</scope>
</reference>
<proteinExistence type="predicted"/>
<gene>
    <name evidence="1" type="ORF">A3B74_04635</name>
</gene>
<comment type="caution">
    <text evidence="1">The sequence shown here is derived from an EMBL/GenBank/DDBJ whole genome shotgun (WGS) entry which is preliminary data.</text>
</comment>
<dbReference type="STRING" id="1798540.A3B74_04635"/>
<sequence length="205" mass="24190">MYDSALTKKASDLFPKFRRFKNFYLVGGTALALQIGHRLSVDFDFFTRESLPKNLLSRVKQIFTDSSFHVTYRSPEQLNVFINEVKITFFQYEYPIVQQLVKYKNIPMASTLEIAAMKAFAIGKRLSYKDYIDWYFLLKEKHVNLKQVIQLANKKFGGDFNDRLFLGQLVSMTEIPVQKIIFLKDKPSQKRVHNYLKKIVKDYQF</sequence>
<dbReference type="EMBL" id="MHKB01000013">
    <property type="protein sequence ID" value="OGY78636.1"/>
    <property type="molecule type" value="Genomic_DNA"/>
</dbReference>
<dbReference type="Pfam" id="PF08843">
    <property type="entry name" value="AbiEii"/>
    <property type="match status" value="1"/>
</dbReference>
<evidence type="ECO:0000313" key="1">
    <source>
        <dbReference type="EMBL" id="OGY78636.1"/>
    </source>
</evidence>